<evidence type="ECO:0000313" key="6">
    <source>
        <dbReference type="Proteomes" id="UP000189857"/>
    </source>
</evidence>
<dbReference type="AlphaFoldDB" id="A0A1T4PAW2"/>
<dbReference type="Gene3D" id="3.10.129.10">
    <property type="entry name" value="Hotdog Thioesterase"/>
    <property type="match status" value="1"/>
</dbReference>
<dbReference type="Pfam" id="PF03061">
    <property type="entry name" value="4HBT"/>
    <property type="match status" value="1"/>
</dbReference>
<dbReference type="InterPro" id="IPR033120">
    <property type="entry name" value="HOTDOG_ACOT"/>
</dbReference>
<proteinExistence type="inferred from homology"/>
<dbReference type="GO" id="GO:0052816">
    <property type="term" value="F:long-chain fatty acyl-CoA hydrolase activity"/>
    <property type="evidence" value="ECO:0007669"/>
    <property type="project" value="TreeGrafter"/>
</dbReference>
<comment type="similarity">
    <text evidence="1">Belongs to the acyl coenzyme A hydrolase family.</text>
</comment>
<reference evidence="5 6" key="1">
    <citation type="submission" date="2017-02" db="EMBL/GenBank/DDBJ databases">
        <authorList>
            <person name="Peterson S.W."/>
        </authorList>
    </citation>
    <scope>NUCLEOTIDE SEQUENCE [LARGE SCALE GENOMIC DNA]</scope>
    <source>
        <strain evidence="5 6">ATCC 17233</strain>
    </source>
</reference>
<dbReference type="SUPFAM" id="SSF54637">
    <property type="entry name" value="Thioesterase/thiol ester dehydrase-isomerase"/>
    <property type="match status" value="1"/>
</dbReference>
<dbReference type="EMBL" id="FUXA01000011">
    <property type="protein sequence ID" value="SJZ88619.1"/>
    <property type="molecule type" value="Genomic_DNA"/>
</dbReference>
<dbReference type="RefSeq" id="WP_078787724.1">
    <property type="nucleotide sequence ID" value="NZ_CACZYW010000001.1"/>
</dbReference>
<organism evidence="5 6">
    <name type="scientific">Eubacterium ruminantium</name>
    <dbReference type="NCBI Taxonomy" id="42322"/>
    <lineage>
        <taxon>Bacteria</taxon>
        <taxon>Bacillati</taxon>
        <taxon>Bacillota</taxon>
        <taxon>Clostridia</taxon>
        <taxon>Eubacteriales</taxon>
        <taxon>Eubacteriaceae</taxon>
        <taxon>Eubacterium</taxon>
    </lineage>
</organism>
<name>A0A1T4PAW2_9FIRM</name>
<dbReference type="CDD" id="cd03442">
    <property type="entry name" value="BFIT_BACH"/>
    <property type="match status" value="1"/>
</dbReference>
<evidence type="ECO:0000256" key="3">
    <source>
        <dbReference type="PROSITE-ProRule" id="PRU01106"/>
    </source>
</evidence>
<dbReference type="Proteomes" id="UP000189857">
    <property type="component" value="Unassembled WGS sequence"/>
</dbReference>
<dbReference type="PANTHER" id="PTHR11049">
    <property type="entry name" value="ACYL COENZYME A THIOESTER HYDROLASE"/>
    <property type="match status" value="1"/>
</dbReference>
<sequence length="162" mass="18562">MEYEKGLKKVADSQSEWMKCVQYEDINGNGRLFGGRLMEWMDEVAGIAALRHSGCQVTTVAVDNLKFKKGAFINDVVVIIARITYVGRTSMEVRVDVFFEERETGHRFMINRAYFTEVCIDEKGKPIPVPYGIEPVTEVEKAEYDGALKRIEIRKIRRAEGY</sequence>
<protein>
    <submittedName>
        <fullName evidence="5">Acyl-CoA hydrolase</fullName>
    </submittedName>
</protein>
<evidence type="ECO:0000256" key="1">
    <source>
        <dbReference type="ARBA" id="ARBA00010458"/>
    </source>
</evidence>
<dbReference type="InterPro" id="IPR029069">
    <property type="entry name" value="HotDog_dom_sf"/>
</dbReference>
<dbReference type="PROSITE" id="PS51770">
    <property type="entry name" value="HOTDOG_ACOT"/>
    <property type="match status" value="1"/>
</dbReference>
<dbReference type="InterPro" id="IPR040170">
    <property type="entry name" value="Cytosol_ACT"/>
</dbReference>
<keyword evidence="2 3" id="KW-0378">Hydrolase</keyword>
<dbReference type="OrthoDB" id="9791628at2"/>
<dbReference type="GO" id="GO:0005737">
    <property type="term" value="C:cytoplasm"/>
    <property type="evidence" value="ECO:0007669"/>
    <property type="project" value="TreeGrafter"/>
</dbReference>
<feature type="domain" description="HotDog ACOT-type" evidence="4">
    <location>
        <begin position="11"/>
        <end position="123"/>
    </location>
</feature>
<gene>
    <name evidence="5" type="ORF">SAMN02745110_01908</name>
</gene>
<evidence type="ECO:0000256" key="2">
    <source>
        <dbReference type="ARBA" id="ARBA00022801"/>
    </source>
</evidence>
<dbReference type="GO" id="GO:0006637">
    <property type="term" value="P:acyl-CoA metabolic process"/>
    <property type="evidence" value="ECO:0007669"/>
    <property type="project" value="TreeGrafter"/>
</dbReference>
<dbReference type="InterPro" id="IPR006683">
    <property type="entry name" value="Thioestr_dom"/>
</dbReference>
<evidence type="ECO:0000313" key="5">
    <source>
        <dbReference type="EMBL" id="SJZ88619.1"/>
    </source>
</evidence>
<evidence type="ECO:0000259" key="4">
    <source>
        <dbReference type="PROSITE" id="PS51770"/>
    </source>
</evidence>
<keyword evidence="6" id="KW-1185">Reference proteome</keyword>
<accession>A0A1T4PAW2</accession>